<evidence type="ECO:0000256" key="4">
    <source>
        <dbReference type="SAM" id="Phobius"/>
    </source>
</evidence>
<evidence type="ECO:0000256" key="2">
    <source>
        <dbReference type="ARBA" id="ARBA00022989"/>
    </source>
</evidence>
<keyword evidence="3 4" id="KW-0472">Membrane</keyword>
<evidence type="ECO:0000313" key="6">
    <source>
        <dbReference type="EMBL" id="NVI08359.1"/>
    </source>
</evidence>
<keyword evidence="2 4" id="KW-1133">Transmembrane helix</keyword>
<evidence type="ECO:0000256" key="3">
    <source>
        <dbReference type="ARBA" id="ARBA00023136"/>
    </source>
</evidence>
<evidence type="ECO:0000259" key="5">
    <source>
        <dbReference type="PROSITE" id="PS50850"/>
    </source>
</evidence>
<keyword evidence="1 4" id="KW-0812">Transmembrane</keyword>
<dbReference type="PROSITE" id="PS50850">
    <property type="entry name" value="MFS"/>
    <property type="match status" value="1"/>
</dbReference>
<dbReference type="InterPro" id="IPR020846">
    <property type="entry name" value="MFS_dom"/>
</dbReference>
<feature type="transmembrane region" description="Helical" evidence="4">
    <location>
        <begin position="218"/>
        <end position="241"/>
    </location>
</feature>
<feature type="transmembrane region" description="Helical" evidence="4">
    <location>
        <begin position="307"/>
        <end position="327"/>
    </location>
</feature>
<evidence type="ECO:0000313" key="7">
    <source>
        <dbReference type="Proteomes" id="UP000821598"/>
    </source>
</evidence>
<dbReference type="PANTHER" id="PTHR23531">
    <property type="entry name" value="QUINOLENE RESISTANCE PROTEIN NORA"/>
    <property type="match status" value="1"/>
</dbReference>
<feature type="transmembrane region" description="Helical" evidence="4">
    <location>
        <begin position="51"/>
        <end position="72"/>
    </location>
</feature>
<feature type="transmembrane region" description="Helical" evidence="4">
    <location>
        <begin position="253"/>
        <end position="271"/>
    </location>
</feature>
<dbReference type="InterPro" id="IPR011701">
    <property type="entry name" value="MFS"/>
</dbReference>
<dbReference type="RefSeq" id="WP_176369085.1">
    <property type="nucleotide sequence ID" value="NZ_JBNDKW010000001.1"/>
</dbReference>
<feature type="transmembrane region" description="Helical" evidence="4">
    <location>
        <begin position="178"/>
        <end position="197"/>
    </location>
</feature>
<gene>
    <name evidence="6" type="ORF">FSB64_32420</name>
</gene>
<evidence type="ECO:0000256" key="1">
    <source>
        <dbReference type="ARBA" id="ARBA00022692"/>
    </source>
</evidence>
<feature type="transmembrane region" description="Helical" evidence="4">
    <location>
        <begin position="151"/>
        <end position="172"/>
    </location>
</feature>
<keyword evidence="7" id="KW-1185">Reference proteome</keyword>
<sequence length="445" mass="45989">MSDLHSTKAGEGFVLLTLMPIMAAILVGFLIIGIALPVLPLHVHNDLGFDTFVVGLAAGAQFAASLVSRIWAGSYSDRHGSKRAVVAGFIAAVVAGFLYLLSLAFVKVPVLSVTILLAGRAVLGGAESFIITGGVAWGLGLVDGEHAGKVIAWVGSAMFASMALGGPVGTVLYTSVGFVAVALITTIMPLIVLLYLVRIPSVAPHPHGDRSSLKAVMGVVWLPGLGAALASIGYCAILAFSSLVYTDMHWHPVWMAFTAFGLALILARTVAGHLPDRFGGAKVALVFVVIQAAGLILMWLARTSLVASAGAALAGFGYSLVYPGLGVEAVSATTPKNRGLAMGIYTAFLDVAMAIGSPTLGWVGGHFGLGAVFLVSASVVACTAGVAGRLLHIGKRQPSPAVQLRIGLVRSSSTTCRPTNIDVGKAMPVGWFRGRGHRSVRQTLY</sequence>
<name>A0ABX2NV62_9BURK</name>
<proteinExistence type="predicted"/>
<dbReference type="EMBL" id="VOMC01000046">
    <property type="protein sequence ID" value="NVI08359.1"/>
    <property type="molecule type" value="Genomic_DNA"/>
</dbReference>
<dbReference type="SUPFAM" id="SSF103473">
    <property type="entry name" value="MFS general substrate transporter"/>
    <property type="match status" value="1"/>
</dbReference>
<reference evidence="6 7" key="1">
    <citation type="submission" date="2019-08" db="EMBL/GenBank/DDBJ databases">
        <title>Paraburkholderia simonii sp. nov. and P. youngii sp. nov. Brazilian and Mexican Mimosa-associated rhizobia.</title>
        <authorList>
            <person name="Mavima L."/>
            <person name="Beukes C.W."/>
            <person name="Palmer M."/>
            <person name="De Meyer S.E."/>
            <person name="James E.K."/>
            <person name="Maluk M."/>
            <person name="Avontuur J.R."/>
            <person name="Chan W.Y."/>
            <person name="Venter S.N."/>
            <person name="Steenkamp E.T."/>
        </authorList>
    </citation>
    <scope>NUCLEOTIDE SEQUENCE [LARGE SCALE GENOMIC DNA]</scope>
    <source>
        <strain evidence="6 7">JPY454</strain>
    </source>
</reference>
<feature type="transmembrane region" description="Helical" evidence="4">
    <location>
        <begin position="84"/>
        <end position="105"/>
    </location>
</feature>
<dbReference type="Proteomes" id="UP000821598">
    <property type="component" value="Unassembled WGS sequence"/>
</dbReference>
<feature type="transmembrane region" description="Helical" evidence="4">
    <location>
        <begin position="117"/>
        <end position="139"/>
    </location>
</feature>
<protein>
    <submittedName>
        <fullName evidence="6">MFS transporter</fullName>
    </submittedName>
</protein>
<feature type="transmembrane region" description="Helical" evidence="4">
    <location>
        <begin position="367"/>
        <end position="387"/>
    </location>
</feature>
<dbReference type="PRINTS" id="PR00173">
    <property type="entry name" value="EDTRNSPORT"/>
</dbReference>
<feature type="transmembrane region" description="Helical" evidence="4">
    <location>
        <begin position="283"/>
        <end position="301"/>
    </location>
</feature>
<feature type="transmembrane region" description="Helical" evidence="4">
    <location>
        <begin position="12"/>
        <end position="39"/>
    </location>
</feature>
<comment type="caution">
    <text evidence="6">The sequence shown here is derived from an EMBL/GenBank/DDBJ whole genome shotgun (WGS) entry which is preliminary data.</text>
</comment>
<dbReference type="CDD" id="cd17489">
    <property type="entry name" value="MFS_YfcJ_like"/>
    <property type="match status" value="1"/>
</dbReference>
<dbReference type="NCBIfam" id="NF009048">
    <property type="entry name" value="PRK12382.1"/>
    <property type="match status" value="1"/>
</dbReference>
<accession>A0ABX2NV62</accession>
<feature type="transmembrane region" description="Helical" evidence="4">
    <location>
        <begin position="339"/>
        <end position="361"/>
    </location>
</feature>
<dbReference type="PANTHER" id="PTHR23531:SF1">
    <property type="entry name" value="QUINOLENE RESISTANCE PROTEIN NORA"/>
    <property type="match status" value="1"/>
</dbReference>
<feature type="domain" description="Major facilitator superfamily (MFS) profile" evidence="5">
    <location>
        <begin position="12"/>
        <end position="395"/>
    </location>
</feature>
<dbReference type="InterPro" id="IPR036259">
    <property type="entry name" value="MFS_trans_sf"/>
</dbReference>
<dbReference type="Gene3D" id="1.20.1250.20">
    <property type="entry name" value="MFS general substrate transporter like domains"/>
    <property type="match status" value="1"/>
</dbReference>
<dbReference type="InterPro" id="IPR052714">
    <property type="entry name" value="MFS_Exporter"/>
</dbReference>
<organism evidence="6 7">
    <name type="scientific">Paraburkholderia youngii</name>
    <dbReference type="NCBI Taxonomy" id="2782701"/>
    <lineage>
        <taxon>Bacteria</taxon>
        <taxon>Pseudomonadati</taxon>
        <taxon>Pseudomonadota</taxon>
        <taxon>Betaproteobacteria</taxon>
        <taxon>Burkholderiales</taxon>
        <taxon>Burkholderiaceae</taxon>
        <taxon>Paraburkholderia</taxon>
    </lineage>
</organism>
<dbReference type="Pfam" id="PF07690">
    <property type="entry name" value="MFS_1"/>
    <property type="match status" value="1"/>
</dbReference>